<comment type="subcellular location">
    <subcellularLocation>
        <location evidence="1">Membrane</location>
        <topology evidence="1">Multi-pass membrane protein</topology>
    </subcellularLocation>
</comment>
<dbReference type="PANTHER" id="PTHR11040:SF60">
    <property type="entry name" value="FAMILY ZINC TRANSPORTER, PUTATIVE (AFU_ORTHOLOGUE AFUA_8G04010)-RELATED"/>
    <property type="match status" value="1"/>
</dbReference>
<dbReference type="RefSeq" id="XP_007779557.1">
    <property type="nucleotide sequence ID" value="XM_007781367.1"/>
</dbReference>
<dbReference type="Proteomes" id="UP000016924">
    <property type="component" value="Unassembled WGS sequence"/>
</dbReference>
<keyword evidence="2 6" id="KW-0812">Transmembrane</keyword>
<feature type="compositionally biased region" description="Acidic residues" evidence="5">
    <location>
        <begin position="216"/>
        <end position="228"/>
    </location>
</feature>
<reference evidence="8" key="1">
    <citation type="submission" date="2012-06" db="EMBL/GenBank/DDBJ databases">
        <title>The genome sequence of Coniosporium apollinis CBS 100218.</title>
        <authorList>
            <consortium name="The Broad Institute Genome Sequencing Platform"/>
            <person name="Cuomo C."/>
            <person name="Gorbushina A."/>
            <person name="Noack S."/>
            <person name="Walker B."/>
            <person name="Young S.K."/>
            <person name="Zeng Q."/>
            <person name="Gargeya S."/>
            <person name="Fitzgerald M."/>
            <person name="Haas B."/>
            <person name="Abouelleil A."/>
            <person name="Alvarado L."/>
            <person name="Arachchi H.M."/>
            <person name="Berlin A.M."/>
            <person name="Chapman S.B."/>
            <person name="Goldberg J."/>
            <person name="Griggs A."/>
            <person name="Gujja S."/>
            <person name="Hansen M."/>
            <person name="Howarth C."/>
            <person name="Imamovic A."/>
            <person name="Larimer J."/>
            <person name="McCowan C."/>
            <person name="Montmayeur A."/>
            <person name="Murphy C."/>
            <person name="Neiman D."/>
            <person name="Pearson M."/>
            <person name="Priest M."/>
            <person name="Roberts A."/>
            <person name="Saif S."/>
            <person name="Shea T."/>
            <person name="Sisk P."/>
            <person name="Sykes S."/>
            <person name="Wortman J."/>
            <person name="Nusbaum C."/>
            <person name="Birren B."/>
        </authorList>
    </citation>
    <scope>NUCLEOTIDE SEQUENCE [LARGE SCALE GENOMIC DNA]</scope>
    <source>
        <strain evidence="8">CBS 100218</strain>
    </source>
</reference>
<dbReference type="InterPro" id="IPR003689">
    <property type="entry name" value="ZIP"/>
</dbReference>
<evidence type="ECO:0000256" key="5">
    <source>
        <dbReference type="SAM" id="MobiDB-lite"/>
    </source>
</evidence>
<feature type="transmembrane region" description="Helical" evidence="6">
    <location>
        <begin position="377"/>
        <end position="402"/>
    </location>
</feature>
<dbReference type="eggNOG" id="KOG1558">
    <property type="taxonomic scope" value="Eukaryota"/>
</dbReference>
<evidence type="ECO:0000256" key="1">
    <source>
        <dbReference type="ARBA" id="ARBA00004141"/>
    </source>
</evidence>
<evidence type="ECO:0000256" key="6">
    <source>
        <dbReference type="SAM" id="Phobius"/>
    </source>
</evidence>
<name>R7YQP1_CONA1</name>
<dbReference type="HOGENOM" id="CLU_027089_1_2_1"/>
<evidence type="ECO:0000256" key="2">
    <source>
        <dbReference type="ARBA" id="ARBA00022692"/>
    </source>
</evidence>
<organism evidence="7 8">
    <name type="scientific">Coniosporium apollinis (strain CBS 100218)</name>
    <name type="common">Rock-inhabiting black yeast</name>
    <dbReference type="NCBI Taxonomy" id="1168221"/>
    <lineage>
        <taxon>Eukaryota</taxon>
        <taxon>Fungi</taxon>
        <taxon>Dikarya</taxon>
        <taxon>Ascomycota</taxon>
        <taxon>Pezizomycotina</taxon>
        <taxon>Dothideomycetes</taxon>
        <taxon>Dothideomycetes incertae sedis</taxon>
        <taxon>Coniosporium</taxon>
    </lineage>
</organism>
<proteinExistence type="predicted"/>
<evidence type="ECO:0000256" key="4">
    <source>
        <dbReference type="ARBA" id="ARBA00023136"/>
    </source>
</evidence>
<evidence type="ECO:0000313" key="7">
    <source>
        <dbReference type="EMBL" id="EON64240.1"/>
    </source>
</evidence>
<gene>
    <name evidence="7" type="ORF">W97_03471</name>
</gene>
<keyword evidence="4 6" id="KW-0472">Membrane</keyword>
<evidence type="ECO:0000256" key="3">
    <source>
        <dbReference type="ARBA" id="ARBA00022989"/>
    </source>
</evidence>
<keyword evidence="3 6" id="KW-1133">Transmembrane helix</keyword>
<feature type="region of interest" description="Disordered" evidence="5">
    <location>
        <begin position="162"/>
        <end position="181"/>
    </location>
</feature>
<accession>R7YQP1</accession>
<dbReference type="OMA" id="VGFMNAV"/>
<evidence type="ECO:0000313" key="8">
    <source>
        <dbReference type="Proteomes" id="UP000016924"/>
    </source>
</evidence>
<dbReference type="OrthoDB" id="448280at2759"/>
<feature type="transmembrane region" description="Helical" evidence="6">
    <location>
        <begin position="54"/>
        <end position="76"/>
    </location>
</feature>
<feature type="region of interest" description="Disordered" evidence="5">
    <location>
        <begin position="245"/>
        <end position="268"/>
    </location>
</feature>
<dbReference type="AlphaFoldDB" id="R7YQP1"/>
<keyword evidence="8" id="KW-1185">Reference proteome</keyword>
<dbReference type="EMBL" id="JH767567">
    <property type="protein sequence ID" value="EON64240.1"/>
    <property type="molecule type" value="Genomic_DNA"/>
</dbReference>
<dbReference type="Pfam" id="PF02535">
    <property type="entry name" value="Zip"/>
    <property type="match status" value="1"/>
</dbReference>
<evidence type="ECO:0008006" key="9">
    <source>
        <dbReference type="Google" id="ProtNLM"/>
    </source>
</evidence>
<feature type="compositionally biased region" description="Low complexity" evidence="5">
    <location>
        <begin position="252"/>
        <end position="266"/>
    </location>
</feature>
<feature type="transmembrane region" description="Helical" evidence="6">
    <location>
        <begin position="88"/>
        <end position="109"/>
    </location>
</feature>
<dbReference type="GeneID" id="19900782"/>
<feature type="transmembrane region" description="Helical" evidence="6">
    <location>
        <begin position="423"/>
        <end position="440"/>
    </location>
</feature>
<protein>
    <recommendedName>
        <fullName evidence="9">Zinc/iron permease</fullName>
    </recommendedName>
</protein>
<feature type="region of interest" description="Disordered" evidence="5">
    <location>
        <begin position="195"/>
        <end position="228"/>
    </location>
</feature>
<feature type="transmembrane region" description="Helical" evidence="6">
    <location>
        <begin position="129"/>
        <end position="151"/>
    </location>
</feature>
<dbReference type="GO" id="GO:0005385">
    <property type="term" value="F:zinc ion transmembrane transporter activity"/>
    <property type="evidence" value="ECO:0007669"/>
    <property type="project" value="TreeGrafter"/>
</dbReference>
<sequence>MSTRDGELPSTGHPASWVEIPTALLRAELLRREDSPDRQTCGSKDGKASYNTPLHFAALVIILVLSTFACSFPIIVRRFPRLPVPHHLLFLSRHFGTGVLIATAFVHLLPTAFVSLTDPCLPPFWNQGYPAMAGLIAMTSVLIVVGVEMFFATKGGGHVHGSDFDTPLEEGTHNHGPQPIALGEISIPAANYSDEITPAAPTQHPRNKSKTRTDSDSDSSSDLDLSDAELETQRASRALMNDHLRGQLSNHGSGSLTPSSPRSPLPAAHTHMLTDDEKQKKLLLQCLLLEAGILFHSIFIGMALSVATGTPFIVLLIAISFHQTFEGLALGSRISALSFPANSPKPWLMALAYGTTTPIGQALGLAIHTLYDPQSQTGLLTVGVMNAVSSGLLLFAGLVELLAEDFLSDESYVKLRGRKRMEACGAVVGGAALMALVGAWA</sequence>
<dbReference type="GO" id="GO:0005886">
    <property type="term" value="C:plasma membrane"/>
    <property type="evidence" value="ECO:0007669"/>
    <property type="project" value="TreeGrafter"/>
</dbReference>
<dbReference type="PANTHER" id="PTHR11040">
    <property type="entry name" value="ZINC/IRON TRANSPORTER"/>
    <property type="match status" value="1"/>
</dbReference>
<dbReference type="STRING" id="1168221.R7YQP1"/>